<keyword evidence="6" id="KW-0862">Zinc</keyword>
<keyword evidence="8" id="KW-0238">DNA-binding</keyword>
<dbReference type="Proteomes" id="UP000634136">
    <property type="component" value="Unassembled WGS sequence"/>
</dbReference>
<comment type="subcellular location">
    <subcellularLocation>
        <location evidence="1">Nucleus</location>
    </subcellularLocation>
</comment>
<dbReference type="PANTHER" id="PTHR31669">
    <property type="entry name" value="PROTEIN FAR1-RELATED SEQUENCE 10-RELATED"/>
    <property type="match status" value="1"/>
</dbReference>
<dbReference type="FunFam" id="3.30.730.10:FF:000002">
    <property type="entry name" value="AP2-like ethylene-responsive transcription factor"/>
    <property type="match status" value="1"/>
</dbReference>
<keyword evidence="4" id="KW-0677">Repeat</keyword>
<dbReference type="InterPro" id="IPR007527">
    <property type="entry name" value="Znf_SWIM"/>
</dbReference>
<dbReference type="Pfam" id="PF00847">
    <property type="entry name" value="AP2"/>
    <property type="match status" value="1"/>
</dbReference>
<evidence type="ECO:0000256" key="7">
    <source>
        <dbReference type="ARBA" id="ARBA00023015"/>
    </source>
</evidence>
<evidence type="ECO:0000256" key="11">
    <source>
        <dbReference type="PROSITE-ProRule" id="PRU00325"/>
    </source>
</evidence>
<feature type="compositionally biased region" description="Low complexity" evidence="12">
    <location>
        <begin position="182"/>
        <end position="197"/>
    </location>
</feature>
<proteinExistence type="inferred from homology"/>
<evidence type="ECO:0000313" key="15">
    <source>
        <dbReference type="EMBL" id="KAF7824813.1"/>
    </source>
</evidence>
<evidence type="ECO:0000256" key="2">
    <source>
        <dbReference type="ARBA" id="ARBA00005889"/>
    </source>
</evidence>
<feature type="compositionally biased region" description="Acidic residues" evidence="12">
    <location>
        <begin position="166"/>
        <end position="175"/>
    </location>
</feature>
<evidence type="ECO:0000256" key="1">
    <source>
        <dbReference type="ARBA" id="ARBA00004123"/>
    </source>
</evidence>
<dbReference type="SUPFAM" id="SSF54171">
    <property type="entry name" value="DNA-binding domain"/>
    <property type="match status" value="2"/>
</dbReference>
<sequence length="1198" mass="135917">MPLVAWLHQEAKCKKLNQMVKLTHGAYDNEEDAARTYDLAALKYWGRDSTLNFPIETYSKELEEMEKVTKEEYLASLRRQSSGFSRGVSKYRGVARHHHNGRWEARIGRVLGNKYLYLGTYSTQEEAAMAYDVAAIQYRGANAVTNFDISNYMDKITQKKTKKEESQDEAEEEETVITATSQQQQQQEAHPNSSSSSFESQTLQIQQEHEIKPENPQIQITHQTPQSPPVPPPTTDEPELPWIFMDDEAFSQFQVPALPDGDLLDMFNGGGGKFEDDDIDYLFSAEAEGVDFDLDKILKGDDDDCGAEAEKLIIQETSLLLLLKDKIDAPFVVLSRKTFKEILSIIIHFVVMDVEAVDEGENSDKCAAENVEPDNGHGQNVTVNLVEREVINHGGYASLKPQVGMLFETEDAARSFYDAYARREGFSTHVGQFSRTKPDGPIVTWDFSCTREVYKRKNIESCNAMLRIESKDANSWAVTKFVEDHNHSLASPNKVQYLRPRRHFAGATRNASETFNATSDAYVSADGNHVYHEPNHVVRSSSPVEQNHLLRNIGPLTYVRPSRKRTLGRDAQNLLNYFKKMQAENPGFYYAIQLDDENRLTNVFWADARSRAAYNYFGDAVVFDTMYRPNQYQVPFAPFTGVNHHGQMVLFGCALLLDESESSFTWLFKTWLSAMNDRAPVSITTDQDRAIQAAVAQVFPETRHCICKWHILREGQERLAHIYLAHPSFYGELYSCINFSETVEDFESTWQSLLDKYYLQKNDWLQAVYNARKQWAPVYFRGTFFAALTSNHGVSSFFDGYVNQQTTLPLFFKQYERALEDSMEKEVEADYDTNCTTPVLKTPSPMEQQAANLYTKKIFAKFQDELVETFVYTADNIESDGVVSKYRVAKYEHDYKAYMVTLDVSELKANCSCQMFEYSGILCRHILTVFTVTNVLTLPPHYILKRWTRNAKNSFQSDDQIPDPHNIESLSLRFNSLCREAIKLAEDGAIAVETYNAAINALREGGKKVAAVKKNVAKITPPTQGNGSSQEDHSKKSPSSIWQDSVSHRFNLNDIGLPVADLNQPSMAPVSIHRDGGPSDSPVVLIYFKSMTWVIENKNSTSAGKVAVINLKLQDYGKNPPAETEVQFRVTRVTLEPMIRSMAYISQQLSTPVNRVAVINLKLQDTKTSTGETEVKFQVSRDTLGSMLRSMTCIREQL</sequence>
<keyword evidence="3" id="KW-0479">Metal-binding</keyword>
<evidence type="ECO:0000313" key="16">
    <source>
        <dbReference type="Proteomes" id="UP000634136"/>
    </source>
</evidence>
<evidence type="ECO:0000256" key="8">
    <source>
        <dbReference type="ARBA" id="ARBA00023125"/>
    </source>
</evidence>
<dbReference type="Pfam" id="PF04434">
    <property type="entry name" value="SWIM"/>
    <property type="match status" value="1"/>
</dbReference>
<dbReference type="GO" id="GO:0003677">
    <property type="term" value="F:DNA binding"/>
    <property type="evidence" value="ECO:0007669"/>
    <property type="project" value="UniProtKB-KW"/>
</dbReference>
<feature type="domain" description="SWIM-type" evidence="13">
    <location>
        <begin position="898"/>
        <end position="934"/>
    </location>
</feature>
<feature type="domain" description="AP2/ERF" evidence="14">
    <location>
        <begin position="90"/>
        <end position="148"/>
    </location>
</feature>
<gene>
    <name evidence="15" type="ORF">G2W53_022957</name>
</gene>
<dbReference type="GO" id="GO:0003700">
    <property type="term" value="F:DNA-binding transcription factor activity"/>
    <property type="evidence" value="ECO:0007669"/>
    <property type="project" value="InterPro"/>
</dbReference>
<protein>
    <submittedName>
        <fullName evidence="15">Protein FAR1-RELATED SEQUENCE 3-like</fullName>
    </submittedName>
</protein>
<feature type="compositionally biased region" description="Pro residues" evidence="12">
    <location>
        <begin position="226"/>
        <end position="235"/>
    </location>
</feature>
<dbReference type="GO" id="GO:0008270">
    <property type="term" value="F:zinc ion binding"/>
    <property type="evidence" value="ECO:0007669"/>
    <property type="project" value="UniProtKB-KW"/>
</dbReference>
<evidence type="ECO:0000256" key="5">
    <source>
        <dbReference type="ARBA" id="ARBA00022771"/>
    </source>
</evidence>
<name>A0A834TM51_9FABA</name>
<dbReference type="OrthoDB" id="1927586at2759"/>
<evidence type="ECO:0000256" key="12">
    <source>
        <dbReference type="SAM" id="MobiDB-lite"/>
    </source>
</evidence>
<evidence type="ECO:0000259" key="14">
    <source>
        <dbReference type="PROSITE" id="PS51032"/>
    </source>
</evidence>
<dbReference type="InterPro" id="IPR031052">
    <property type="entry name" value="FHY3/FAR1"/>
</dbReference>
<comment type="caution">
    <text evidence="15">The sequence shown here is derived from an EMBL/GenBank/DDBJ whole genome shotgun (WGS) entry which is preliminary data.</text>
</comment>
<dbReference type="InterPro" id="IPR036955">
    <property type="entry name" value="AP2/ERF_dom_sf"/>
</dbReference>
<dbReference type="SMART" id="SM00575">
    <property type="entry name" value="ZnF_PMZ"/>
    <property type="match status" value="1"/>
</dbReference>
<feature type="region of interest" description="Disordered" evidence="12">
    <location>
        <begin position="159"/>
        <end position="206"/>
    </location>
</feature>
<dbReference type="InterPro" id="IPR001471">
    <property type="entry name" value="AP2/ERF_dom"/>
</dbReference>
<dbReference type="InterPro" id="IPR016177">
    <property type="entry name" value="DNA-bd_dom_sf"/>
</dbReference>
<dbReference type="SMART" id="SM00380">
    <property type="entry name" value="AP2"/>
    <property type="match status" value="2"/>
</dbReference>
<keyword evidence="5 11" id="KW-0863">Zinc-finger</keyword>
<feature type="region of interest" description="Disordered" evidence="12">
    <location>
        <begin position="1017"/>
        <end position="1042"/>
    </location>
</feature>
<dbReference type="PROSITE" id="PS50966">
    <property type="entry name" value="ZF_SWIM"/>
    <property type="match status" value="1"/>
</dbReference>
<dbReference type="Gene3D" id="3.30.730.10">
    <property type="entry name" value="AP2/ERF domain"/>
    <property type="match status" value="2"/>
</dbReference>
<dbReference type="Pfam" id="PF03101">
    <property type="entry name" value="FAR1"/>
    <property type="match status" value="1"/>
</dbReference>
<dbReference type="Pfam" id="PF10551">
    <property type="entry name" value="MULE"/>
    <property type="match status" value="1"/>
</dbReference>
<keyword evidence="7" id="KW-0805">Transcription regulation</keyword>
<feature type="domain" description="AP2/ERF" evidence="14">
    <location>
        <begin position="1"/>
        <end position="54"/>
    </location>
</feature>
<dbReference type="CDD" id="cd00018">
    <property type="entry name" value="AP2"/>
    <property type="match status" value="1"/>
</dbReference>
<keyword evidence="16" id="KW-1185">Reference proteome</keyword>
<dbReference type="EMBL" id="JAAIUW010000007">
    <property type="protein sequence ID" value="KAF7824813.1"/>
    <property type="molecule type" value="Genomic_DNA"/>
</dbReference>
<evidence type="ECO:0000256" key="4">
    <source>
        <dbReference type="ARBA" id="ARBA00022737"/>
    </source>
</evidence>
<dbReference type="AlphaFoldDB" id="A0A834TM51"/>
<dbReference type="InterPro" id="IPR006564">
    <property type="entry name" value="Znf_PMZ"/>
</dbReference>
<evidence type="ECO:0000259" key="13">
    <source>
        <dbReference type="PROSITE" id="PS50966"/>
    </source>
</evidence>
<reference evidence="15" key="1">
    <citation type="submission" date="2020-09" db="EMBL/GenBank/DDBJ databases">
        <title>Genome-Enabled Discovery of Anthraquinone Biosynthesis in Senna tora.</title>
        <authorList>
            <person name="Kang S.-H."/>
            <person name="Pandey R.P."/>
            <person name="Lee C.-M."/>
            <person name="Sim J.-S."/>
            <person name="Jeong J.-T."/>
            <person name="Choi B.-S."/>
            <person name="Jung M."/>
            <person name="Ginzburg D."/>
            <person name="Zhao K."/>
            <person name="Won S.Y."/>
            <person name="Oh T.-J."/>
            <person name="Yu Y."/>
            <person name="Kim N.-H."/>
            <person name="Lee O.R."/>
            <person name="Lee T.-H."/>
            <person name="Bashyal P."/>
            <person name="Kim T.-S."/>
            <person name="Lee W.-H."/>
            <person name="Kawkins C."/>
            <person name="Kim C.-K."/>
            <person name="Kim J.S."/>
            <person name="Ahn B.O."/>
            <person name="Rhee S.Y."/>
            <person name="Sohng J.K."/>
        </authorList>
    </citation>
    <scope>NUCLEOTIDE SEQUENCE</scope>
    <source>
        <tissue evidence="15">Leaf</tissue>
    </source>
</reference>
<evidence type="ECO:0000256" key="3">
    <source>
        <dbReference type="ARBA" id="ARBA00022723"/>
    </source>
</evidence>
<dbReference type="InterPro" id="IPR004330">
    <property type="entry name" value="FAR1_DNA_bnd_dom"/>
</dbReference>
<dbReference type="InterPro" id="IPR018289">
    <property type="entry name" value="MULE_transposase_dom"/>
</dbReference>
<evidence type="ECO:0000256" key="10">
    <source>
        <dbReference type="ARBA" id="ARBA00023242"/>
    </source>
</evidence>
<keyword evidence="9" id="KW-0804">Transcription</keyword>
<dbReference type="PANTHER" id="PTHR31669:SF160">
    <property type="entry name" value="PROTEIN FAR1-RELATED SEQUENCE"/>
    <property type="match status" value="1"/>
</dbReference>
<comment type="similarity">
    <text evidence="2">Belongs to the FHY3/FAR1 family.</text>
</comment>
<dbReference type="GO" id="GO:0005634">
    <property type="term" value="C:nucleus"/>
    <property type="evidence" value="ECO:0007669"/>
    <property type="project" value="UniProtKB-SubCell"/>
</dbReference>
<dbReference type="PROSITE" id="PS51032">
    <property type="entry name" value="AP2_ERF"/>
    <property type="match status" value="2"/>
</dbReference>
<accession>A0A834TM51</accession>
<evidence type="ECO:0000256" key="9">
    <source>
        <dbReference type="ARBA" id="ARBA00023163"/>
    </source>
</evidence>
<evidence type="ECO:0000256" key="6">
    <source>
        <dbReference type="ARBA" id="ARBA00022833"/>
    </source>
</evidence>
<organism evidence="15 16">
    <name type="scientific">Senna tora</name>
    <dbReference type="NCBI Taxonomy" id="362788"/>
    <lineage>
        <taxon>Eukaryota</taxon>
        <taxon>Viridiplantae</taxon>
        <taxon>Streptophyta</taxon>
        <taxon>Embryophyta</taxon>
        <taxon>Tracheophyta</taxon>
        <taxon>Spermatophyta</taxon>
        <taxon>Magnoliopsida</taxon>
        <taxon>eudicotyledons</taxon>
        <taxon>Gunneridae</taxon>
        <taxon>Pentapetalae</taxon>
        <taxon>rosids</taxon>
        <taxon>fabids</taxon>
        <taxon>Fabales</taxon>
        <taxon>Fabaceae</taxon>
        <taxon>Caesalpinioideae</taxon>
        <taxon>Cassia clade</taxon>
        <taxon>Senna</taxon>
    </lineage>
</organism>
<keyword evidence="10" id="KW-0539">Nucleus</keyword>
<feature type="region of interest" description="Disordered" evidence="12">
    <location>
        <begin position="220"/>
        <end position="240"/>
    </location>
</feature>